<dbReference type="EMBL" id="CABFNS010000910">
    <property type="protein sequence ID" value="VUC35454.1"/>
    <property type="molecule type" value="Genomic_DNA"/>
</dbReference>
<feature type="domain" description="C2H2-type" evidence="1">
    <location>
        <begin position="23"/>
        <end position="42"/>
    </location>
</feature>
<proteinExistence type="predicted"/>
<comment type="caution">
    <text evidence="2">The sequence shown here is derived from an EMBL/GenBank/DDBJ whole genome shotgun (WGS) entry which is preliminary data.</text>
</comment>
<organism evidence="2 3">
    <name type="scientific">Bionectria ochroleuca</name>
    <name type="common">Gliocladium roseum</name>
    <dbReference type="NCBI Taxonomy" id="29856"/>
    <lineage>
        <taxon>Eukaryota</taxon>
        <taxon>Fungi</taxon>
        <taxon>Dikarya</taxon>
        <taxon>Ascomycota</taxon>
        <taxon>Pezizomycotina</taxon>
        <taxon>Sordariomycetes</taxon>
        <taxon>Hypocreomycetidae</taxon>
        <taxon>Hypocreales</taxon>
        <taxon>Bionectriaceae</taxon>
        <taxon>Clonostachys</taxon>
    </lineage>
</organism>
<keyword evidence="3" id="KW-1185">Reference proteome</keyword>
<evidence type="ECO:0000313" key="3">
    <source>
        <dbReference type="Proteomes" id="UP000766486"/>
    </source>
</evidence>
<reference evidence="2 3" key="1">
    <citation type="submission" date="2019-06" db="EMBL/GenBank/DDBJ databases">
        <authorList>
            <person name="Broberg M."/>
        </authorList>
    </citation>
    <scope>NUCLEOTIDE SEQUENCE [LARGE SCALE GENOMIC DNA]</scope>
</reference>
<accession>A0ABY6UW29</accession>
<dbReference type="Proteomes" id="UP000766486">
    <property type="component" value="Unassembled WGS sequence"/>
</dbReference>
<evidence type="ECO:0000313" key="2">
    <source>
        <dbReference type="EMBL" id="VUC35454.1"/>
    </source>
</evidence>
<sequence length="100" mass="11574">MSDTELTLRRSAYVTNGYQAPNRCETCDVALPDEASRKKHMQETKHRSCPLCDKYVPVGGYYNHAFDKHPDERWNEHQVAWTDMKDRGSAQSWAVKEGKN</sequence>
<protein>
    <recommendedName>
        <fullName evidence="1">C2H2-type domain-containing protein</fullName>
    </recommendedName>
</protein>
<gene>
    <name evidence="2" type="ORF">CLO192961_LOCUS411284</name>
</gene>
<dbReference type="InterPro" id="IPR013087">
    <property type="entry name" value="Znf_C2H2_type"/>
</dbReference>
<name>A0ABY6UW29_BIOOC</name>
<dbReference type="Pfam" id="PF12874">
    <property type="entry name" value="zf-met"/>
    <property type="match status" value="1"/>
</dbReference>
<evidence type="ECO:0000259" key="1">
    <source>
        <dbReference type="Pfam" id="PF12874"/>
    </source>
</evidence>